<feature type="domain" description="HAMP" evidence="9">
    <location>
        <begin position="313"/>
        <end position="365"/>
    </location>
</feature>
<evidence type="ECO:0000256" key="7">
    <source>
        <dbReference type="SAM" id="Coils"/>
    </source>
</evidence>
<accession>A0ABV5W7N3</accession>
<dbReference type="InterPro" id="IPR003660">
    <property type="entry name" value="HAMP_dom"/>
</dbReference>
<dbReference type="Pfam" id="PF00672">
    <property type="entry name" value="HAMP"/>
    <property type="match status" value="1"/>
</dbReference>
<dbReference type="PANTHER" id="PTHR34220">
    <property type="entry name" value="SENSOR HISTIDINE KINASE YPDA"/>
    <property type="match status" value="1"/>
</dbReference>
<keyword evidence="8" id="KW-1133">Transmembrane helix</keyword>
<keyword evidence="2" id="KW-1003">Cell membrane</keyword>
<evidence type="ECO:0000256" key="2">
    <source>
        <dbReference type="ARBA" id="ARBA00022475"/>
    </source>
</evidence>
<keyword evidence="7" id="KW-0175">Coiled coil</keyword>
<feature type="transmembrane region" description="Helical" evidence="8">
    <location>
        <begin position="291"/>
        <end position="315"/>
    </location>
</feature>
<dbReference type="Pfam" id="PF02518">
    <property type="entry name" value="HATPase_c"/>
    <property type="match status" value="1"/>
</dbReference>
<evidence type="ECO:0000256" key="3">
    <source>
        <dbReference type="ARBA" id="ARBA00022553"/>
    </source>
</evidence>
<keyword evidence="11" id="KW-1185">Reference proteome</keyword>
<proteinExistence type="predicted"/>
<dbReference type="InterPro" id="IPR036890">
    <property type="entry name" value="HATPase_C_sf"/>
</dbReference>
<name>A0ABV5W7N3_9BACL</name>
<dbReference type="EC" id="2.7.13.3" evidence="10"/>
<dbReference type="Gene3D" id="3.30.565.10">
    <property type="entry name" value="Histidine kinase-like ATPase, C-terminal domain"/>
    <property type="match status" value="1"/>
</dbReference>
<evidence type="ECO:0000256" key="1">
    <source>
        <dbReference type="ARBA" id="ARBA00004651"/>
    </source>
</evidence>
<dbReference type="SUPFAM" id="SSF55874">
    <property type="entry name" value="ATPase domain of HSP90 chaperone/DNA topoisomerase II/histidine kinase"/>
    <property type="match status" value="1"/>
</dbReference>
<dbReference type="InterPro" id="IPR050640">
    <property type="entry name" value="Bact_2-comp_sensor_kinase"/>
</dbReference>
<sequence>MRTFFAFPNHWPLRVRLIILFLLIAILPLVFLMQVFYANSKEMIVDNFTANTKLSLEIINSKLDSVLDSVEENTVRLYADPNIQSLLSRSGRDAVDIVTFNNAMGLINTIKSRKDIYSIEIYDQDLHIRAQTQEWVLHDNGSLANAAWLQDVLNGEGKTKWVKALPNGGGHLLLVSRAINDLIAFRNVGVMLLFFDEGEIRSIFTGLLEHPLQVIFVADEHGTVFSSSREEMIGKPLTEFYDLLPASAAGLGQSQDARNRYYYTTNEKNGWRMVNVIPNKMIEQKLLQTKYFALGLMMIGIAVIVFLSVVTSKWITKPITSLKNLMLQVQDGDYTVRSDIYRRDEIGRLSHGFNVMINRINEQMTKIVDEQQQKTELELNAMQMQINPHFLYNSLEIIKGMAERQSVQTISEMTLNLAGFYRIALSQGREVITIRDELRLLDNYLKLQSMYLEHTFDYYVEVNEDALDCKILKLILQPLVENSIQHGIKGLGRRGYIEIVGSVQDDSVRFEITDNGHGIESGKLADINRSLAGSGDRDADSYGIYNVNRRIRLFYGKDCGLHYTSIEGEGTTVTTVIGKIEK</sequence>
<dbReference type="Proteomes" id="UP001589619">
    <property type="component" value="Unassembled WGS sequence"/>
</dbReference>
<dbReference type="SUPFAM" id="SSF158472">
    <property type="entry name" value="HAMP domain-like"/>
    <property type="match status" value="1"/>
</dbReference>
<organism evidence="10 11">
    <name type="scientific">Paenibacillus hodogayensis</name>
    <dbReference type="NCBI Taxonomy" id="279208"/>
    <lineage>
        <taxon>Bacteria</taxon>
        <taxon>Bacillati</taxon>
        <taxon>Bacillota</taxon>
        <taxon>Bacilli</taxon>
        <taxon>Bacillales</taxon>
        <taxon>Paenibacillaceae</taxon>
        <taxon>Paenibacillus</taxon>
    </lineage>
</organism>
<keyword evidence="4 10" id="KW-0808">Transferase</keyword>
<dbReference type="SMART" id="SM00304">
    <property type="entry name" value="HAMP"/>
    <property type="match status" value="1"/>
</dbReference>
<dbReference type="Pfam" id="PF06580">
    <property type="entry name" value="His_kinase"/>
    <property type="match status" value="1"/>
</dbReference>
<keyword evidence="6 8" id="KW-0472">Membrane</keyword>
<evidence type="ECO:0000259" key="9">
    <source>
        <dbReference type="PROSITE" id="PS50885"/>
    </source>
</evidence>
<comment type="caution">
    <text evidence="10">The sequence shown here is derived from an EMBL/GenBank/DDBJ whole genome shotgun (WGS) entry which is preliminary data.</text>
</comment>
<feature type="transmembrane region" description="Helical" evidence="8">
    <location>
        <begin position="17"/>
        <end position="38"/>
    </location>
</feature>
<evidence type="ECO:0000256" key="4">
    <source>
        <dbReference type="ARBA" id="ARBA00022679"/>
    </source>
</evidence>
<dbReference type="CDD" id="cd06225">
    <property type="entry name" value="HAMP"/>
    <property type="match status" value="1"/>
</dbReference>
<dbReference type="RefSeq" id="WP_344917353.1">
    <property type="nucleotide sequence ID" value="NZ_BAAAYO010000021.1"/>
</dbReference>
<dbReference type="InterPro" id="IPR010559">
    <property type="entry name" value="Sig_transdc_His_kin_internal"/>
</dbReference>
<evidence type="ECO:0000256" key="6">
    <source>
        <dbReference type="ARBA" id="ARBA00023136"/>
    </source>
</evidence>
<dbReference type="Gene3D" id="6.10.340.10">
    <property type="match status" value="1"/>
</dbReference>
<keyword evidence="5 10" id="KW-0418">Kinase</keyword>
<dbReference type="GO" id="GO:0004673">
    <property type="term" value="F:protein histidine kinase activity"/>
    <property type="evidence" value="ECO:0007669"/>
    <property type="project" value="UniProtKB-EC"/>
</dbReference>
<keyword evidence="3" id="KW-0597">Phosphoprotein</keyword>
<dbReference type="InterPro" id="IPR003594">
    <property type="entry name" value="HATPase_dom"/>
</dbReference>
<gene>
    <name evidence="10" type="ORF">ACFFNY_32430</name>
</gene>
<dbReference type="EMBL" id="JBHMAG010000022">
    <property type="protein sequence ID" value="MFB9756308.1"/>
    <property type="molecule type" value="Genomic_DNA"/>
</dbReference>
<keyword evidence="8" id="KW-0812">Transmembrane</keyword>
<evidence type="ECO:0000256" key="5">
    <source>
        <dbReference type="ARBA" id="ARBA00022777"/>
    </source>
</evidence>
<dbReference type="PROSITE" id="PS50885">
    <property type="entry name" value="HAMP"/>
    <property type="match status" value="1"/>
</dbReference>
<evidence type="ECO:0000313" key="10">
    <source>
        <dbReference type="EMBL" id="MFB9756308.1"/>
    </source>
</evidence>
<evidence type="ECO:0000313" key="11">
    <source>
        <dbReference type="Proteomes" id="UP001589619"/>
    </source>
</evidence>
<feature type="coiled-coil region" evidence="7">
    <location>
        <begin position="360"/>
        <end position="387"/>
    </location>
</feature>
<dbReference type="PANTHER" id="PTHR34220:SF7">
    <property type="entry name" value="SENSOR HISTIDINE KINASE YPDA"/>
    <property type="match status" value="1"/>
</dbReference>
<reference evidence="10 11" key="1">
    <citation type="submission" date="2024-09" db="EMBL/GenBank/DDBJ databases">
        <authorList>
            <person name="Sun Q."/>
            <person name="Mori K."/>
        </authorList>
    </citation>
    <scope>NUCLEOTIDE SEQUENCE [LARGE SCALE GENOMIC DNA]</scope>
    <source>
        <strain evidence="10 11">JCM 12520</strain>
    </source>
</reference>
<evidence type="ECO:0000256" key="8">
    <source>
        <dbReference type="SAM" id="Phobius"/>
    </source>
</evidence>
<protein>
    <submittedName>
        <fullName evidence="10">Sensor histidine kinase</fullName>
        <ecNumber evidence="10">2.7.13.3</ecNumber>
    </submittedName>
</protein>
<comment type="subcellular location">
    <subcellularLocation>
        <location evidence="1">Cell membrane</location>
        <topology evidence="1">Multi-pass membrane protein</topology>
    </subcellularLocation>
</comment>